<dbReference type="PROSITE" id="PS51421">
    <property type="entry name" value="RAS"/>
    <property type="match status" value="1"/>
</dbReference>
<evidence type="ECO:0000256" key="3">
    <source>
        <dbReference type="ARBA" id="ARBA00022741"/>
    </source>
</evidence>
<protein>
    <submittedName>
        <fullName evidence="6">Ras-related protein Rab-5A</fullName>
    </submittedName>
</protein>
<keyword evidence="2" id="KW-0677">Repeat</keyword>
<keyword evidence="1" id="KW-0433">Leucine-rich repeat</keyword>
<dbReference type="GO" id="GO:0003924">
    <property type="term" value="F:GTPase activity"/>
    <property type="evidence" value="ECO:0007669"/>
    <property type="project" value="InterPro"/>
</dbReference>
<dbReference type="InterPro" id="IPR001806">
    <property type="entry name" value="Small_GTPase"/>
</dbReference>
<evidence type="ECO:0000256" key="2">
    <source>
        <dbReference type="ARBA" id="ARBA00022737"/>
    </source>
</evidence>
<evidence type="ECO:0000256" key="1">
    <source>
        <dbReference type="ARBA" id="ARBA00022614"/>
    </source>
</evidence>
<dbReference type="STRING" id="50429.A0A2B4RL80"/>
<dbReference type="GO" id="GO:0009966">
    <property type="term" value="P:regulation of signal transduction"/>
    <property type="evidence" value="ECO:0007669"/>
    <property type="project" value="UniProtKB-ARBA"/>
</dbReference>
<dbReference type="InterPro" id="IPR050227">
    <property type="entry name" value="Rab"/>
</dbReference>
<dbReference type="NCBIfam" id="TIGR00231">
    <property type="entry name" value="small_GTP"/>
    <property type="match status" value="1"/>
</dbReference>
<dbReference type="InterPro" id="IPR038765">
    <property type="entry name" value="Papain-like_cys_pep_sf"/>
</dbReference>
<dbReference type="CDD" id="cd22758">
    <property type="entry name" value="OTU_232R-like"/>
    <property type="match status" value="1"/>
</dbReference>
<dbReference type="EMBL" id="LSMT01000373">
    <property type="protein sequence ID" value="PFX19174.1"/>
    <property type="molecule type" value="Genomic_DNA"/>
</dbReference>
<dbReference type="SMART" id="SM00174">
    <property type="entry name" value="RHO"/>
    <property type="match status" value="1"/>
</dbReference>
<dbReference type="Gene3D" id="3.80.10.10">
    <property type="entry name" value="Ribonuclease Inhibitor"/>
    <property type="match status" value="1"/>
</dbReference>
<evidence type="ECO:0000256" key="4">
    <source>
        <dbReference type="ARBA" id="ARBA00023134"/>
    </source>
</evidence>
<organism evidence="6 7">
    <name type="scientific">Stylophora pistillata</name>
    <name type="common">Smooth cauliflower coral</name>
    <dbReference type="NCBI Taxonomy" id="50429"/>
    <lineage>
        <taxon>Eukaryota</taxon>
        <taxon>Metazoa</taxon>
        <taxon>Cnidaria</taxon>
        <taxon>Anthozoa</taxon>
        <taxon>Hexacorallia</taxon>
        <taxon>Scleractinia</taxon>
        <taxon>Astrocoeniina</taxon>
        <taxon>Pocilloporidae</taxon>
        <taxon>Stylophora</taxon>
    </lineage>
</organism>
<dbReference type="SUPFAM" id="SSF52540">
    <property type="entry name" value="P-loop containing nucleoside triphosphate hydrolases"/>
    <property type="match status" value="1"/>
</dbReference>
<dbReference type="SMART" id="SM00173">
    <property type="entry name" value="RAS"/>
    <property type="match status" value="1"/>
</dbReference>
<dbReference type="PANTHER" id="PTHR47977">
    <property type="entry name" value="RAS-RELATED PROTEIN RAB"/>
    <property type="match status" value="1"/>
</dbReference>
<comment type="caution">
    <text evidence="6">The sequence shown here is derived from an EMBL/GenBank/DDBJ whole genome shotgun (WGS) entry which is preliminary data.</text>
</comment>
<keyword evidence="4" id="KW-0342">GTP-binding</keyword>
<gene>
    <name evidence="6" type="primary">RAB5A</name>
    <name evidence="6" type="ORF">AWC38_SpisGene16422</name>
</gene>
<dbReference type="AlphaFoldDB" id="A0A2B4RL80"/>
<proteinExistence type="predicted"/>
<feature type="domain" description="OTU" evidence="5">
    <location>
        <begin position="394"/>
        <end position="527"/>
    </location>
</feature>
<reference evidence="7" key="1">
    <citation type="journal article" date="2017" name="bioRxiv">
        <title>Comparative analysis of the genomes of Stylophora pistillata and Acropora digitifera provides evidence for extensive differences between species of corals.</title>
        <authorList>
            <person name="Voolstra C.R."/>
            <person name="Li Y."/>
            <person name="Liew Y.J."/>
            <person name="Baumgarten S."/>
            <person name="Zoccola D."/>
            <person name="Flot J.-F."/>
            <person name="Tambutte S."/>
            <person name="Allemand D."/>
            <person name="Aranda M."/>
        </authorList>
    </citation>
    <scope>NUCLEOTIDE SEQUENCE [LARGE SCALE GENOMIC DNA]</scope>
</reference>
<dbReference type="Pfam" id="PF02338">
    <property type="entry name" value="OTU"/>
    <property type="match status" value="1"/>
</dbReference>
<keyword evidence="7" id="KW-1185">Reference proteome</keyword>
<dbReference type="SMART" id="SM00369">
    <property type="entry name" value="LRR_TYP"/>
    <property type="match status" value="3"/>
</dbReference>
<dbReference type="InterPro" id="IPR003323">
    <property type="entry name" value="OTU_dom"/>
</dbReference>
<accession>A0A2B4RL80</accession>
<dbReference type="InterPro" id="IPR005225">
    <property type="entry name" value="Small_GTP-bd"/>
</dbReference>
<dbReference type="Proteomes" id="UP000225706">
    <property type="component" value="Unassembled WGS sequence"/>
</dbReference>
<dbReference type="FunFam" id="3.40.50.300:FF:001447">
    <property type="entry name" value="Ras-related protein Rab-1B"/>
    <property type="match status" value="1"/>
</dbReference>
<dbReference type="PROSITE" id="PS51419">
    <property type="entry name" value="RAB"/>
    <property type="match status" value="1"/>
</dbReference>
<dbReference type="Pfam" id="PF00071">
    <property type="entry name" value="Ras"/>
    <property type="match status" value="1"/>
</dbReference>
<dbReference type="PROSITE" id="PS51450">
    <property type="entry name" value="LRR"/>
    <property type="match status" value="1"/>
</dbReference>
<evidence type="ECO:0000259" key="5">
    <source>
        <dbReference type="PROSITE" id="PS50802"/>
    </source>
</evidence>
<dbReference type="OrthoDB" id="5975886at2759"/>
<dbReference type="Gene3D" id="3.90.70.80">
    <property type="match status" value="1"/>
</dbReference>
<dbReference type="GO" id="GO:0005525">
    <property type="term" value="F:GTP binding"/>
    <property type="evidence" value="ECO:0007669"/>
    <property type="project" value="UniProtKB-KW"/>
</dbReference>
<dbReference type="InterPro" id="IPR001611">
    <property type="entry name" value="Leu-rich_rpt"/>
</dbReference>
<dbReference type="PROSITE" id="PS50802">
    <property type="entry name" value="OTU"/>
    <property type="match status" value="1"/>
</dbReference>
<dbReference type="InterPro" id="IPR032675">
    <property type="entry name" value="LRR_dom_sf"/>
</dbReference>
<dbReference type="SUPFAM" id="SSF54001">
    <property type="entry name" value="Cysteine proteinases"/>
    <property type="match status" value="1"/>
</dbReference>
<dbReference type="InterPro" id="IPR027417">
    <property type="entry name" value="P-loop_NTPase"/>
</dbReference>
<dbReference type="SMART" id="SM00175">
    <property type="entry name" value="RAB"/>
    <property type="match status" value="1"/>
</dbReference>
<dbReference type="Gene3D" id="3.40.50.300">
    <property type="entry name" value="P-loop containing nucleotide triphosphate hydrolases"/>
    <property type="match status" value="1"/>
</dbReference>
<evidence type="ECO:0000313" key="7">
    <source>
        <dbReference type="Proteomes" id="UP000225706"/>
    </source>
</evidence>
<sequence>MSVRRPSLGGNSVGKSWLLHRCIHGLIDQRIPSTIGISFSVKRVNLEDDTQVKLVIWDTAGAARFDSLSSAQCEGAHAIIVVYDITEETSFERAKKWVKEVQEMAIPNIFLALVGNKADLEANRKIKSEDAQSYAESIGIDLCMELSAKSGGNMEELLLAIGYNLKLAHMSVNDLKETIDKNSKTLDLGRRKLVRVPDSVAELREVQILNLSENDLTQLPRCLNNLKNATMLILSQNKLKRLPDAIIELTNLICLNVSDNQISCLPKAIISLQKLQVLDLRNNKLQRLDADISCLKRLKKLSVNGNPLELEAVRSLMDLKEKYQGRICLDIAGVSLSRNADAERDPGGAKTKIIRGLLRQVIQDLQQMHLFASKVNSNTHLTEELTQIALDKGFRISDSQGSGNCMFHALLEQLESVKGIKMQHGHLRQSLVQYLRENPKLTDGTDLFHFVHGHETWADYLTYMEQDGSWGDHLILCAAANSFKTCIHVVSSLQNEVVVKPHRPVNESKPLVLGHIHEVHYVSLQPIQELVEVIHEDDQFTVCFKKMANEEIVGSEFGVQSSGSSGCSKDSQK</sequence>
<dbReference type="Pfam" id="PF13855">
    <property type="entry name" value="LRR_8"/>
    <property type="match status" value="2"/>
</dbReference>
<dbReference type="PRINTS" id="PR00449">
    <property type="entry name" value="RASTRNSFRMNG"/>
</dbReference>
<dbReference type="InterPro" id="IPR003591">
    <property type="entry name" value="Leu-rich_rpt_typical-subtyp"/>
</dbReference>
<evidence type="ECO:0000313" key="6">
    <source>
        <dbReference type="EMBL" id="PFX19174.1"/>
    </source>
</evidence>
<keyword evidence="3" id="KW-0547">Nucleotide-binding</keyword>
<name>A0A2B4RL80_STYPI</name>
<dbReference type="SUPFAM" id="SSF52058">
    <property type="entry name" value="L domain-like"/>
    <property type="match status" value="1"/>
</dbReference>